<dbReference type="InterPro" id="IPR011701">
    <property type="entry name" value="MFS"/>
</dbReference>
<proteinExistence type="predicted"/>
<feature type="transmembrane region" description="Helical" evidence="7">
    <location>
        <begin position="111"/>
        <end position="132"/>
    </location>
</feature>
<evidence type="ECO:0000256" key="7">
    <source>
        <dbReference type="SAM" id="Phobius"/>
    </source>
</evidence>
<evidence type="ECO:0000313" key="8">
    <source>
        <dbReference type="EMBL" id="KAK3056444.1"/>
    </source>
</evidence>
<feature type="transmembrane region" description="Helical" evidence="7">
    <location>
        <begin position="369"/>
        <end position="392"/>
    </location>
</feature>
<evidence type="ECO:0000256" key="5">
    <source>
        <dbReference type="ARBA" id="ARBA00023136"/>
    </source>
</evidence>
<feature type="transmembrane region" description="Helical" evidence="7">
    <location>
        <begin position="166"/>
        <end position="189"/>
    </location>
</feature>
<feature type="transmembrane region" description="Helical" evidence="7">
    <location>
        <begin position="428"/>
        <end position="447"/>
    </location>
</feature>
<evidence type="ECO:0000313" key="9">
    <source>
        <dbReference type="Proteomes" id="UP001271007"/>
    </source>
</evidence>
<dbReference type="GO" id="GO:0022857">
    <property type="term" value="F:transmembrane transporter activity"/>
    <property type="evidence" value="ECO:0007669"/>
    <property type="project" value="InterPro"/>
</dbReference>
<comment type="subcellular location">
    <subcellularLocation>
        <location evidence="1">Membrane</location>
        <topology evidence="1">Multi-pass membrane protein</topology>
    </subcellularLocation>
</comment>
<keyword evidence="9" id="KW-1185">Reference proteome</keyword>
<evidence type="ECO:0000256" key="1">
    <source>
        <dbReference type="ARBA" id="ARBA00004141"/>
    </source>
</evidence>
<keyword evidence="2" id="KW-0813">Transport</keyword>
<comment type="caution">
    <text evidence="8">The sequence shown here is derived from an EMBL/GenBank/DDBJ whole genome shotgun (WGS) entry which is preliminary data.</text>
</comment>
<evidence type="ECO:0000256" key="4">
    <source>
        <dbReference type="ARBA" id="ARBA00022989"/>
    </source>
</evidence>
<feature type="transmembrane region" description="Helical" evidence="7">
    <location>
        <begin position="491"/>
        <end position="512"/>
    </location>
</feature>
<feature type="compositionally biased region" description="Polar residues" evidence="6">
    <location>
        <begin position="9"/>
        <end position="24"/>
    </location>
</feature>
<dbReference type="InterPro" id="IPR036259">
    <property type="entry name" value="MFS_trans_sf"/>
</dbReference>
<feature type="transmembrane region" description="Helical" evidence="7">
    <location>
        <begin position="333"/>
        <end position="357"/>
    </location>
</feature>
<dbReference type="Proteomes" id="UP001271007">
    <property type="component" value="Unassembled WGS sequence"/>
</dbReference>
<reference evidence="8" key="1">
    <citation type="submission" date="2023-04" db="EMBL/GenBank/DDBJ databases">
        <title>Black Yeasts Isolated from many extreme environments.</title>
        <authorList>
            <person name="Coleine C."/>
            <person name="Stajich J.E."/>
            <person name="Selbmann L."/>
        </authorList>
    </citation>
    <scope>NUCLEOTIDE SEQUENCE</scope>
    <source>
        <strain evidence="8">CCFEE 5312</strain>
    </source>
</reference>
<keyword evidence="4 7" id="KW-1133">Transmembrane helix</keyword>
<sequence>MAHDEDINMTDTTSRGTQKPTNVNAETIEAIKDEQYAGARDKAGQVLKEGGHSVVVTPSENKRILRKIDLAILPIILVVYCLQSLDKTSLAYASVFGLIEHAHLVGDQYSWLGAIVYVAQLVWQPVVAYMLVKFPIGKFCAIMVFCWGTVLCGMTAARGFGSLMAARFLLGSFEASVAPTFIAIVQMWYRRSEQTNRNAAWYSMLATLADKEIQLGVVNIFGSLLTYGLAHIKSNVLYPYQVSYTAMGVSDTSLDLRTDERMQIIFLFCGLLTVVFSVVIFFFLPDSPWQARFLKGDDRLLAIERLRMNQMGISSGQWRWDHVKECLLDPKTWLWFSMITAVSIPSGGISTFGPLIIEAFGFSSFSTILFNMPFGAVQLVATLGSAFAATHFKMKSPILAGLCIFPIIGISILLGIDYTKQNRGVLLFGYYTTSLYPAISPLIYSWSGQNTAGDTKRKFTTAMLFVGASAGNILGPHLYRPSEAPHYTRGLTANLAMFVAIIVIVGLGAAWIKILNKRHAAMRVRLGKSETIVDLSMENKRTLAAHDEAVNDGEAAGGVGDKAFDDITDLKNEDFVYVL</sequence>
<dbReference type="PANTHER" id="PTHR43791:SF59">
    <property type="entry name" value="TRANSPORTER, PUTATIVE (AFU_ORTHOLOGUE AFUA_1G06550)-RELATED"/>
    <property type="match status" value="1"/>
</dbReference>
<dbReference type="Gene3D" id="1.20.1250.20">
    <property type="entry name" value="MFS general substrate transporter like domains"/>
    <property type="match status" value="2"/>
</dbReference>
<evidence type="ECO:0000256" key="2">
    <source>
        <dbReference type="ARBA" id="ARBA00022448"/>
    </source>
</evidence>
<organism evidence="8 9">
    <name type="scientific">Extremus antarcticus</name>
    <dbReference type="NCBI Taxonomy" id="702011"/>
    <lineage>
        <taxon>Eukaryota</taxon>
        <taxon>Fungi</taxon>
        <taxon>Dikarya</taxon>
        <taxon>Ascomycota</taxon>
        <taxon>Pezizomycotina</taxon>
        <taxon>Dothideomycetes</taxon>
        <taxon>Dothideomycetidae</taxon>
        <taxon>Mycosphaerellales</taxon>
        <taxon>Extremaceae</taxon>
        <taxon>Extremus</taxon>
    </lineage>
</organism>
<dbReference type="EMBL" id="JAWDJX010000006">
    <property type="protein sequence ID" value="KAK3056444.1"/>
    <property type="molecule type" value="Genomic_DNA"/>
</dbReference>
<feature type="transmembrane region" description="Helical" evidence="7">
    <location>
        <begin position="264"/>
        <end position="284"/>
    </location>
</feature>
<dbReference type="Pfam" id="PF07690">
    <property type="entry name" value="MFS_1"/>
    <property type="match status" value="1"/>
</dbReference>
<feature type="region of interest" description="Disordered" evidence="6">
    <location>
        <begin position="1"/>
        <end position="24"/>
    </location>
</feature>
<feature type="transmembrane region" description="Helical" evidence="7">
    <location>
        <begin position="139"/>
        <end position="160"/>
    </location>
</feature>
<gene>
    <name evidence="8" type="ORF">LTR09_002951</name>
</gene>
<protein>
    <submittedName>
        <fullName evidence="8">Uncharacterized protein</fullName>
    </submittedName>
</protein>
<feature type="transmembrane region" description="Helical" evidence="7">
    <location>
        <begin position="68"/>
        <end position="85"/>
    </location>
</feature>
<feature type="transmembrane region" description="Helical" evidence="7">
    <location>
        <begin position="459"/>
        <end position="479"/>
    </location>
</feature>
<feature type="transmembrane region" description="Helical" evidence="7">
    <location>
        <begin position="398"/>
        <end position="416"/>
    </location>
</feature>
<keyword evidence="5 7" id="KW-0472">Membrane</keyword>
<evidence type="ECO:0000256" key="3">
    <source>
        <dbReference type="ARBA" id="ARBA00022692"/>
    </source>
</evidence>
<evidence type="ECO:0000256" key="6">
    <source>
        <dbReference type="SAM" id="MobiDB-lite"/>
    </source>
</evidence>
<dbReference type="AlphaFoldDB" id="A0AAJ0GFE9"/>
<dbReference type="PANTHER" id="PTHR43791">
    <property type="entry name" value="PERMEASE-RELATED"/>
    <property type="match status" value="1"/>
</dbReference>
<dbReference type="GO" id="GO:0016020">
    <property type="term" value="C:membrane"/>
    <property type="evidence" value="ECO:0007669"/>
    <property type="project" value="UniProtKB-SubCell"/>
</dbReference>
<keyword evidence="3 7" id="KW-0812">Transmembrane</keyword>
<name>A0AAJ0GFE9_9PEZI</name>
<dbReference type="SUPFAM" id="SSF103473">
    <property type="entry name" value="MFS general substrate transporter"/>
    <property type="match status" value="1"/>
</dbReference>
<accession>A0AAJ0GFE9</accession>